<keyword evidence="2" id="KW-1185">Reference proteome</keyword>
<organism evidence="1 2">
    <name type="scientific">Dreissena polymorpha</name>
    <name type="common">Zebra mussel</name>
    <name type="synonym">Mytilus polymorpha</name>
    <dbReference type="NCBI Taxonomy" id="45954"/>
    <lineage>
        <taxon>Eukaryota</taxon>
        <taxon>Metazoa</taxon>
        <taxon>Spiralia</taxon>
        <taxon>Lophotrochozoa</taxon>
        <taxon>Mollusca</taxon>
        <taxon>Bivalvia</taxon>
        <taxon>Autobranchia</taxon>
        <taxon>Heteroconchia</taxon>
        <taxon>Euheterodonta</taxon>
        <taxon>Imparidentia</taxon>
        <taxon>Neoheterodontei</taxon>
        <taxon>Myida</taxon>
        <taxon>Dreissenoidea</taxon>
        <taxon>Dreissenidae</taxon>
        <taxon>Dreissena</taxon>
    </lineage>
</organism>
<protein>
    <submittedName>
        <fullName evidence="1">Uncharacterized protein</fullName>
    </submittedName>
</protein>
<reference evidence="1" key="1">
    <citation type="journal article" date="2019" name="bioRxiv">
        <title>The Genome of the Zebra Mussel, Dreissena polymorpha: A Resource for Invasive Species Research.</title>
        <authorList>
            <person name="McCartney M.A."/>
            <person name="Auch B."/>
            <person name="Kono T."/>
            <person name="Mallez S."/>
            <person name="Zhang Y."/>
            <person name="Obille A."/>
            <person name="Becker A."/>
            <person name="Abrahante J.E."/>
            <person name="Garbe J."/>
            <person name="Badalamenti J.P."/>
            <person name="Herman A."/>
            <person name="Mangelson H."/>
            <person name="Liachko I."/>
            <person name="Sullivan S."/>
            <person name="Sone E.D."/>
            <person name="Koren S."/>
            <person name="Silverstein K.A.T."/>
            <person name="Beckman K.B."/>
            <person name="Gohl D.M."/>
        </authorList>
    </citation>
    <scope>NUCLEOTIDE SEQUENCE</scope>
    <source>
        <strain evidence="1">Duluth1</strain>
        <tissue evidence="1">Whole animal</tissue>
    </source>
</reference>
<evidence type="ECO:0000313" key="2">
    <source>
        <dbReference type="Proteomes" id="UP000828390"/>
    </source>
</evidence>
<dbReference type="EMBL" id="JAIWYP010000003">
    <property type="protein sequence ID" value="KAH3852759.1"/>
    <property type="molecule type" value="Genomic_DNA"/>
</dbReference>
<name>A0A9D4L7K5_DREPO</name>
<gene>
    <name evidence="1" type="ORF">DPMN_095277</name>
</gene>
<reference evidence="1" key="2">
    <citation type="submission" date="2020-11" db="EMBL/GenBank/DDBJ databases">
        <authorList>
            <person name="McCartney M.A."/>
            <person name="Auch B."/>
            <person name="Kono T."/>
            <person name="Mallez S."/>
            <person name="Becker A."/>
            <person name="Gohl D.M."/>
            <person name="Silverstein K.A.T."/>
            <person name="Koren S."/>
            <person name="Bechman K.B."/>
            <person name="Herman A."/>
            <person name="Abrahante J.E."/>
            <person name="Garbe J."/>
        </authorList>
    </citation>
    <scope>NUCLEOTIDE SEQUENCE</scope>
    <source>
        <strain evidence="1">Duluth1</strain>
        <tissue evidence="1">Whole animal</tissue>
    </source>
</reference>
<proteinExistence type="predicted"/>
<dbReference type="Proteomes" id="UP000828390">
    <property type="component" value="Unassembled WGS sequence"/>
</dbReference>
<accession>A0A9D4L7K5</accession>
<dbReference type="AlphaFoldDB" id="A0A9D4L7K5"/>
<sequence>MCFKKGCLGLDIIIALFSRKGLFNRNSLCLKSSNGKMTAYFRVTGSRGRRHSKSISA</sequence>
<comment type="caution">
    <text evidence="1">The sequence shown here is derived from an EMBL/GenBank/DDBJ whole genome shotgun (WGS) entry which is preliminary data.</text>
</comment>
<evidence type="ECO:0000313" key="1">
    <source>
        <dbReference type="EMBL" id="KAH3852759.1"/>
    </source>
</evidence>